<feature type="modified residue" description="4-aspartylphosphate" evidence="1">
    <location>
        <position position="62"/>
    </location>
</feature>
<sequence>MNFITNRTKNILIVEDQPYQAELLSQLIADLRPNYLIDDCLCDIQSSISYLQKKDPDLIFMDIELGDDLCFEIFNKVSFNAPVIYCTSHHEFALEAFYKNGIHFLTKPLTEARVRDGIEKFEQLENQLSNPDFKTNVEYQTNNKFLLNVGRFTVPIDKDTIKYAYLKEKVVYIVTITGKVYTSDKTLDDFISQLGSKKFFRLNRQFITHVDFIDKYSSLEGGRIEVRFKEHELDNQFVSFKKRNQFLNWMNE</sequence>
<dbReference type="SMART" id="SM00448">
    <property type="entry name" value="REC"/>
    <property type="match status" value="1"/>
</dbReference>
<accession>A0A1W2GIB0</accession>
<feature type="domain" description="Response regulatory" evidence="2">
    <location>
        <begin position="10"/>
        <end position="122"/>
    </location>
</feature>
<dbReference type="InterPro" id="IPR001789">
    <property type="entry name" value="Sig_transdc_resp-reg_receiver"/>
</dbReference>
<dbReference type="Proteomes" id="UP000192472">
    <property type="component" value="Unassembled WGS sequence"/>
</dbReference>
<dbReference type="EMBL" id="FWYF01000003">
    <property type="protein sequence ID" value="SMD36026.1"/>
    <property type="molecule type" value="Genomic_DNA"/>
</dbReference>
<dbReference type="RefSeq" id="WP_084373336.1">
    <property type="nucleotide sequence ID" value="NZ_FWYF01000003.1"/>
</dbReference>
<organism evidence="3 4">
    <name type="scientific">Reichenbachiella faecimaris</name>
    <dbReference type="NCBI Taxonomy" id="692418"/>
    <lineage>
        <taxon>Bacteria</taxon>
        <taxon>Pseudomonadati</taxon>
        <taxon>Bacteroidota</taxon>
        <taxon>Cytophagia</taxon>
        <taxon>Cytophagales</taxon>
        <taxon>Reichenbachiellaceae</taxon>
        <taxon>Reichenbachiella</taxon>
    </lineage>
</organism>
<proteinExistence type="predicted"/>
<keyword evidence="1" id="KW-0597">Phosphoprotein</keyword>
<evidence type="ECO:0000259" key="2">
    <source>
        <dbReference type="PROSITE" id="PS50110"/>
    </source>
</evidence>
<dbReference type="STRING" id="692418.SAMN04488029_2667"/>
<dbReference type="InterPro" id="IPR007492">
    <property type="entry name" value="LytTR_DNA-bd_dom"/>
</dbReference>
<gene>
    <name evidence="3" type="ORF">SAMN04488029_2667</name>
</gene>
<dbReference type="Pfam" id="PF04397">
    <property type="entry name" value="LytTR"/>
    <property type="match status" value="1"/>
</dbReference>
<reference evidence="3 4" key="1">
    <citation type="submission" date="2017-04" db="EMBL/GenBank/DDBJ databases">
        <authorList>
            <person name="Afonso C.L."/>
            <person name="Miller P.J."/>
            <person name="Scott M.A."/>
            <person name="Spackman E."/>
            <person name="Goraichik I."/>
            <person name="Dimitrov K.M."/>
            <person name="Suarez D.L."/>
            <person name="Swayne D.E."/>
        </authorList>
    </citation>
    <scope>NUCLEOTIDE SEQUENCE [LARGE SCALE GENOMIC DNA]</scope>
    <source>
        <strain evidence="3 4">DSM 26133</strain>
    </source>
</reference>
<dbReference type="AlphaFoldDB" id="A0A1W2GIB0"/>
<dbReference type="GO" id="GO:0000160">
    <property type="term" value="P:phosphorelay signal transduction system"/>
    <property type="evidence" value="ECO:0007669"/>
    <property type="project" value="InterPro"/>
</dbReference>
<protein>
    <submittedName>
        <fullName evidence="3">Two component transcriptional regulator, LytTR family</fullName>
    </submittedName>
</protein>
<dbReference type="GO" id="GO:0003677">
    <property type="term" value="F:DNA binding"/>
    <property type="evidence" value="ECO:0007669"/>
    <property type="project" value="InterPro"/>
</dbReference>
<dbReference type="SUPFAM" id="SSF52172">
    <property type="entry name" value="CheY-like"/>
    <property type="match status" value="1"/>
</dbReference>
<evidence type="ECO:0000256" key="1">
    <source>
        <dbReference type="PROSITE-ProRule" id="PRU00169"/>
    </source>
</evidence>
<keyword evidence="4" id="KW-1185">Reference proteome</keyword>
<dbReference type="Gene3D" id="3.40.50.2300">
    <property type="match status" value="1"/>
</dbReference>
<evidence type="ECO:0000313" key="4">
    <source>
        <dbReference type="Proteomes" id="UP000192472"/>
    </source>
</evidence>
<dbReference type="Gene3D" id="2.40.50.1020">
    <property type="entry name" value="LytTr DNA-binding domain"/>
    <property type="match status" value="1"/>
</dbReference>
<dbReference type="SMART" id="SM00850">
    <property type="entry name" value="LytTR"/>
    <property type="match status" value="1"/>
</dbReference>
<dbReference type="OrthoDB" id="646623at2"/>
<evidence type="ECO:0000313" key="3">
    <source>
        <dbReference type="EMBL" id="SMD36026.1"/>
    </source>
</evidence>
<dbReference type="PROSITE" id="PS50110">
    <property type="entry name" value="RESPONSE_REGULATORY"/>
    <property type="match status" value="1"/>
</dbReference>
<dbReference type="InterPro" id="IPR011006">
    <property type="entry name" value="CheY-like_superfamily"/>
</dbReference>
<name>A0A1W2GIB0_REIFA</name>
<dbReference type="Pfam" id="PF00072">
    <property type="entry name" value="Response_reg"/>
    <property type="match status" value="1"/>
</dbReference>